<feature type="region of interest" description="Disordered" evidence="1">
    <location>
        <begin position="525"/>
        <end position="547"/>
    </location>
</feature>
<evidence type="ECO:0000313" key="3">
    <source>
        <dbReference type="RefSeq" id="XP_003738596.1"/>
    </source>
</evidence>
<feature type="compositionally biased region" description="Pro residues" evidence="1">
    <location>
        <begin position="177"/>
        <end position="187"/>
    </location>
</feature>
<feature type="compositionally biased region" description="Pro residues" evidence="1">
    <location>
        <begin position="196"/>
        <end position="210"/>
    </location>
</feature>
<dbReference type="KEGG" id="goe:100900239"/>
<accession>A0AAJ6QN96</accession>
<evidence type="ECO:0000256" key="1">
    <source>
        <dbReference type="SAM" id="MobiDB-lite"/>
    </source>
</evidence>
<protein>
    <submittedName>
        <fullName evidence="3">Proline-rich protein 36</fullName>
    </submittedName>
</protein>
<feature type="compositionally biased region" description="Low complexity" evidence="1">
    <location>
        <begin position="403"/>
        <end position="413"/>
    </location>
</feature>
<dbReference type="RefSeq" id="XP_003738596.1">
    <property type="nucleotide sequence ID" value="XM_003738548.2"/>
</dbReference>
<dbReference type="Proteomes" id="UP000694867">
    <property type="component" value="Unplaced"/>
</dbReference>
<organism evidence="2 3">
    <name type="scientific">Galendromus occidentalis</name>
    <name type="common">western predatory mite</name>
    <dbReference type="NCBI Taxonomy" id="34638"/>
    <lineage>
        <taxon>Eukaryota</taxon>
        <taxon>Metazoa</taxon>
        <taxon>Ecdysozoa</taxon>
        <taxon>Arthropoda</taxon>
        <taxon>Chelicerata</taxon>
        <taxon>Arachnida</taxon>
        <taxon>Acari</taxon>
        <taxon>Parasitiformes</taxon>
        <taxon>Mesostigmata</taxon>
        <taxon>Gamasina</taxon>
        <taxon>Phytoseioidea</taxon>
        <taxon>Phytoseiidae</taxon>
        <taxon>Typhlodrominae</taxon>
        <taxon>Galendromus</taxon>
    </lineage>
</organism>
<dbReference type="AlphaFoldDB" id="A0AAJ6QN96"/>
<reference evidence="3" key="1">
    <citation type="submission" date="2025-08" db="UniProtKB">
        <authorList>
            <consortium name="RefSeq"/>
        </authorList>
    </citation>
    <scope>IDENTIFICATION</scope>
</reference>
<feature type="compositionally biased region" description="Polar residues" evidence="1">
    <location>
        <begin position="287"/>
        <end position="297"/>
    </location>
</feature>
<feature type="compositionally biased region" description="Low complexity" evidence="1">
    <location>
        <begin position="233"/>
        <end position="246"/>
    </location>
</feature>
<feature type="region of interest" description="Disordered" evidence="1">
    <location>
        <begin position="231"/>
        <end position="386"/>
    </location>
</feature>
<proteinExistence type="predicted"/>
<name>A0AAJ6QN96_9ACAR</name>
<dbReference type="GeneID" id="100900239"/>
<feature type="region of interest" description="Disordered" evidence="1">
    <location>
        <begin position="176"/>
        <end position="215"/>
    </location>
</feature>
<feature type="compositionally biased region" description="Polar residues" evidence="1">
    <location>
        <begin position="358"/>
        <end position="370"/>
    </location>
</feature>
<evidence type="ECO:0000313" key="2">
    <source>
        <dbReference type="Proteomes" id="UP000694867"/>
    </source>
</evidence>
<feature type="compositionally biased region" description="Polar residues" evidence="1">
    <location>
        <begin position="254"/>
        <end position="268"/>
    </location>
</feature>
<keyword evidence="2" id="KW-1185">Reference proteome</keyword>
<sequence length="547" mass="59108">MNSLRTYSNGIDKGLHAPRGAMELTIPWWGSPSAATKTRVEDVSEEDPQGNMEVSGSRIPRVLPTFDWSDDENCCEAPTFDIEPLQESNVNQKRIPDPQHGELLMPLLSWNLNSTSRTPPAVPDLGPKTLPPPTVDVLSPPSHFQLKEILPFSNTPPLMSGAVTVPVRKSFQDVPFHPSPAPLPTAPRPATGLIPLPSPSAPLLQPPPPYGLSRLSNPNLSVNIPFKPPPPYSSSLKSSRSVSAPSIPRALNTPGVTSAPSSVLSIQNAPPASQSPLPPLPPLIPITSNREPNQSRLLPSLTERSESAAEPRLGSSLNKESAPTTPVEPPKAPEAKATPPRRLARMKTTVKRAMIDQPPTSEMPSGNRDPQSGEPLFKKPYPPPSLPVAPIAREEVVPRLEARSSAPSLSLPLQSAVQKNETPVEKDKPRKRHIPLVPTPSFIPPILMRNTSMSNNRGEPKDPGALLFRVPPPTQSWPDTAVRAAPSLAVEPQIFKKPYPPKRQVDAPEKRSHIIVDFSKISTLASPQMCGGSGNSENLRSVIRGRD</sequence>
<gene>
    <name evidence="3" type="primary">LOC100900239</name>
</gene>
<feature type="region of interest" description="Disordered" evidence="1">
    <location>
        <begin position="403"/>
        <end position="451"/>
    </location>
</feature>